<dbReference type="InterPro" id="IPR012910">
    <property type="entry name" value="Plug_dom"/>
</dbReference>
<gene>
    <name evidence="19" type="ORF">ACBP88_02540</name>
</gene>
<evidence type="ECO:0000256" key="3">
    <source>
        <dbReference type="ARBA" id="ARBA00022448"/>
    </source>
</evidence>
<evidence type="ECO:0000256" key="6">
    <source>
        <dbReference type="ARBA" id="ARBA00022692"/>
    </source>
</evidence>
<keyword evidence="9" id="KW-0406">Ion transport</keyword>
<feature type="domain" description="TonB-dependent receptor plug" evidence="18">
    <location>
        <begin position="68"/>
        <end position="166"/>
    </location>
</feature>
<dbReference type="InterPro" id="IPR010105">
    <property type="entry name" value="TonB_sidphr_rcpt"/>
</dbReference>
<dbReference type="Pfam" id="PF07715">
    <property type="entry name" value="Plug"/>
    <property type="match status" value="1"/>
</dbReference>
<dbReference type="InterPro" id="IPR000531">
    <property type="entry name" value="Beta-barrel_TonB"/>
</dbReference>
<accession>A0ABV4IBP3</accession>
<dbReference type="EMBL" id="JBGJLR010000002">
    <property type="protein sequence ID" value="MEZ2738344.1"/>
    <property type="molecule type" value="Genomic_DNA"/>
</dbReference>
<dbReference type="InterPro" id="IPR036942">
    <property type="entry name" value="Beta-barrel_TonB_sf"/>
</dbReference>
<organism evidence="19 20">
    <name type="scientific">Comamonas jiangduensis</name>
    <dbReference type="NCBI Taxonomy" id="1194168"/>
    <lineage>
        <taxon>Bacteria</taxon>
        <taxon>Pseudomonadati</taxon>
        <taxon>Pseudomonadota</taxon>
        <taxon>Betaproteobacteria</taxon>
        <taxon>Burkholderiales</taxon>
        <taxon>Comamonadaceae</taxon>
        <taxon>Comamonas</taxon>
    </lineage>
</organism>
<proteinExistence type="inferred from homology"/>
<dbReference type="NCBIfam" id="TIGR01783">
    <property type="entry name" value="TonB-siderophor"/>
    <property type="match status" value="1"/>
</dbReference>
<evidence type="ECO:0000256" key="15">
    <source>
        <dbReference type="RuleBase" id="RU003357"/>
    </source>
</evidence>
<evidence type="ECO:0000256" key="13">
    <source>
        <dbReference type="ARBA" id="ARBA00023237"/>
    </source>
</evidence>
<reference evidence="19 20" key="1">
    <citation type="submission" date="2024-08" db="EMBL/GenBank/DDBJ databases">
        <authorList>
            <person name="Feng Z."/>
            <person name="Ronholm J."/>
        </authorList>
    </citation>
    <scope>NUCLEOTIDE SEQUENCE [LARGE SCALE GENOMIC DNA]</scope>
    <source>
        <strain evidence="19 20">4-AB0-8</strain>
    </source>
</reference>
<dbReference type="Gene3D" id="2.170.130.10">
    <property type="entry name" value="TonB-dependent receptor, plug domain"/>
    <property type="match status" value="1"/>
</dbReference>
<dbReference type="InterPro" id="IPR039426">
    <property type="entry name" value="TonB-dep_rcpt-like"/>
</dbReference>
<sequence>MSNAAKTSNKAGLHCELTQLALATGLCFVGASAFAQETTTLSTVTVKEAATSPVKVDEAVSSKFTAPLKETPKSVQIISEEVIKQTGATSLQDALKGSSGITFGSGEGGSASGDRPFMRGSDAQSSIFIDGLRDIAPSAREVFNLEAIEIVKGSDSAYAGRGGAGGSINMSTKKPKNENFISGDVGLGTDHYKRATLDGNWKLGETTALRLNAMAHDADVPGRNGPENQRWGIAPSVTFGLNTPDRLTLSLQHLETDDVPDGGMPFNRPATYPTSGTHIIKPTTGGNRENWYGLRGLDMQKERSDVFTVNYEHDLSDTNRFRNTLRYTDSTQKYIWAQPDDSKGNVASGQVFRRYNTRHSATQTWQNVSELTGQSNWLGLKNRFAFGAEIAHEASEYGSYSGTGFSSNAAACTGANAQYCTSLSNPGGVFSGTIVKGPITNQFQSNTLSLYGFDTIDLNDRWLLNTGLRMDHYRTRASTTTENFERVDTLLNYQLGVVYKLTPQGNLYASMGSSSTPGNSNLGLDGNTAINNSTGTRGTLNAEDLKPEKTRSIEFGTKWELLEQRLSVNAAIFRNEVTDARVTDGVGSNNYARMSGQKVVNGLELGVAGRVAPGVDVSFGYTFMDSEQKDIGLTSAGKPKAGTGMAFPGTPKHSASLWATYKPTQKLTVGLGAYAQSSMNASYADNGDALLVRQVSGYARYDAMLSYVINPNVTFQLNVMNLGDKQYYASANSPHYATLGAGRSAVAALKFNY</sequence>
<evidence type="ECO:0000256" key="14">
    <source>
        <dbReference type="PROSITE-ProRule" id="PRU01360"/>
    </source>
</evidence>
<evidence type="ECO:0000259" key="18">
    <source>
        <dbReference type="Pfam" id="PF07715"/>
    </source>
</evidence>
<keyword evidence="13 14" id="KW-0998">Cell outer membrane</keyword>
<keyword evidence="7 16" id="KW-0732">Signal</keyword>
<evidence type="ECO:0000259" key="17">
    <source>
        <dbReference type="Pfam" id="PF00593"/>
    </source>
</evidence>
<keyword evidence="8" id="KW-0408">Iron</keyword>
<dbReference type="PANTHER" id="PTHR32552:SF89">
    <property type="entry name" value="CATECHOLATE SIDEROPHORE RECEPTOR FIU"/>
    <property type="match status" value="1"/>
</dbReference>
<keyword evidence="20" id="KW-1185">Reference proteome</keyword>
<dbReference type="Proteomes" id="UP001567350">
    <property type="component" value="Unassembled WGS sequence"/>
</dbReference>
<keyword evidence="10 15" id="KW-0798">TonB box</keyword>
<dbReference type="Gene3D" id="2.40.170.20">
    <property type="entry name" value="TonB-dependent receptor, beta-barrel domain"/>
    <property type="match status" value="1"/>
</dbReference>
<evidence type="ECO:0000256" key="7">
    <source>
        <dbReference type="ARBA" id="ARBA00022729"/>
    </source>
</evidence>
<name>A0ABV4IBP3_9BURK</name>
<evidence type="ECO:0000256" key="1">
    <source>
        <dbReference type="ARBA" id="ARBA00004571"/>
    </source>
</evidence>
<evidence type="ECO:0000313" key="20">
    <source>
        <dbReference type="Proteomes" id="UP001567350"/>
    </source>
</evidence>
<evidence type="ECO:0000256" key="11">
    <source>
        <dbReference type="ARBA" id="ARBA00023136"/>
    </source>
</evidence>
<keyword evidence="6 14" id="KW-0812">Transmembrane</keyword>
<dbReference type="RefSeq" id="WP_370890389.1">
    <property type="nucleotide sequence ID" value="NZ_JBGJLR010000002.1"/>
</dbReference>
<protein>
    <submittedName>
        <fullName evidence="19">TonB-dependent receptor</fullName>
    </submittedName>
</protein>
<dbReference type="PANTHER" id="PTHR32552">
    <property type="entry name" value="FERRICHROME IRON RECEPTOR-RELATED"/>
    <property type="match status" value="1"/>
</dbReference>
<dbReference type="PROSITE" id="PS52016">
    <property type="entry name" value="TONB_DEPENDENT_REC_3"/>
    <property type="match status" value="1"/>
</dbReference>
<dbReference type="CDD" id="cd01347">
    <property type="entry name" value="ligand_gated_channel"/>
    <property type="match status" value="1"/>
</dbReference>
<evidence type="ECO:0000256" key="9">
    <source>
        <dbReference type="ARBA" id="ARBA00023065"/>
    </source>
</evidence>
<evidence type="ECO:0000256" key="5">
    <source>
        <dbReference type="ARBA" id="ARBA00022496"/>
    </source>
</evidence>
<evidence type="ECO:0000313" key="19">
    <source>
        <dbReference type="EMBL" id="MEZ2738344.1"/>
    </source>
</evidence>
<comment type="subcellular location">
    <subcellularLocation>
        <location evidence="1 14">Cell outer membrane</location>
        <topology evidence="1 14">Multi-pass membrane protein</topology>
    </subcellularLocation>
</comment>
<feature type="chain" id="PRO_5045258336" evidence="16">
    <location>
        <begin position="36"/>
        <end position="753"/>
    </location>
</feature>
<evidence type="ECO:0000256" key="2">
    <source>
        <dbReference type="ARBA" id="ARBA00009810"/>
    </source>
</evidence>
<dbReference type="InterPro" id="IPR037066">
    <property type="entry name" value="Plug_dom_sf"/>
</dbReference>
<keyword evidence="12 19" id="KW-0675">Receptor</keyword>
<evidence type="ECO:0000256" key="12">
    <source>
        <dbReference type="ARBA" id="ARBA00023170"/>
    </source>
</evidence>
<evidence type="ECO:0000256" key="10">
    <source>
        <dbReference type="ARBA" id="ARBA00023077"/>
    </source>
</evidence>
<dbReference type="SUPFAM" id="SSF56935">
    <property type="entry name" value="Porins"/>
    <property type="match status" value="1"/>
</dbReference>
<comment type="similarity">
    <text evidence="2 14 15">Belongs to the TonB-dependent receptor family.</text>
</comment>
<keyword evidence="11 14" id="KW-0472">Membrane</keyword>
<evidence type="ECO:0000256" key="16">
    <source>
        <dbReference type="SAM" id="SignalP"/>
    </source>
</evidence>
<keyword evidence="5" id="KW-0410">Iron transport</keyword>
<keyword evidence="3 14" id="KW-0813">Transport</keyword>
<evidence type="ECO:0000256" key="4">
    <source>
        <dbReference type="ARBA" id="ARBA00022452"/>
    </source>
</evidence>
<feature type="domain" description="TonB-dependent receptor-like beta-barrel" evidence="17">
    <location>
        <begin position="265"/>
        <end position="722"/>
    </location>
</feature>
<feature type="signal peptide" evidence="16">
    <location>
        <begin position="1"/>
        <end position="35"/>
    </location>
</feature>
<keyword evidence="4 14" id="KW-1134">Transmembrane beta strand</keyword>
<evidence type="ECO:0000256" key="8">
    <source>
        <dbReference type="ARBA" id="ARBA00023004"/>
    </source>
</evidence>
<comment type="caution">
    <text evidence="19">The sequence shown here is derived from an EMBL/GenBank/DDBJ whole genome shotgun (WGS) entry which is preliminary data.</text>
</comment>
<dbReference type="Pfam" id="PF00593">
    <property type="entry name" value="TonB_dep_Rec_b-barrel"/>
    <property type="match status" value="1"/>
</dbReference>